<dbReference type="PROSITE" id="PS50176">
    <property type="entry name" value="ARM_REPEAT"/>
    <property type="match status" value="3"/>
</dbReference>
<proteinExistence type="predicted"/>
<accession>A0A834LJM8</accession>
<dbReference type="PANTHER" id="PTHR46976">
    <property type="entry name" value="PROTEIN ARABIDILLO 1"/>
    <property type="match status" value="1"/>
</dbReference>
<reference evidence="4" key="1">
    <citation type="submission" date="2019-11" db="EMBL/GenBank/DDBJ databases">
        <authorList>
            <person name="Liu Y."/>
            <person name="Hou J."/>
            <person name="Li T.-Q."/>
            <person name="Guan C.-H."/>
            <person name="Wu X."/>
            <person name="Wu H.-Z."/>
            <person name="Ling F."/>
            <person name="Zhang R."/>
            <person name="Shi X.-G."/>
            <person name="Ren J.-P."/>
            <person name="Chen E.-F."/>
            <person name="Sun J.-M."/>
        </authorList>
    </citation>
    <scope>NUCLEOTIDE SEQUENCE</scope>
    <source>
        <strain evidence="4">Adult_tree_wgs_1</strain>
        <tissue evidence="4">Leaves</tissue>
    </source>
</reference>
<evidence type="ECO:0000313" key="5">
    <source>
        <dbReference type="Proteomes" id="UP000626092"/>
    </source>
</evidence>
<dbReference type="SMART" id="SM00185">
    <property type="entry name" value="ARM"/>
    <property type="match status" value="4"/>
</dbReference>
<dbReference type="PANTHER" id="PTHR46976:SF1">
    <property type="entry name" value="PROTEIN ARABIDILLO 1"/>
    <property type="match status" value="1"/>
</dbReference>
<dbReference type="PROSITE" id="PS50181">
    <property type="entry name" value="FBOX"/>
    <property type="match status" value="1"/>
</dbReference>
<dbReference type="Gene3D" id="3.80.10.10">
    <property type="entry name" value="Ribonuclease Inhibitor"/>
    <property type="match status" value="1"/>
</dbReference>
<protein>
    <recommendedName>
        <fullName evidence="3">F-box domain-containing protein</fullName>
    </recommendedName>
</protein>
<organism evidence="4 5">
    <name type="scientific">Rhododendron simsii</name>
    <name type="common">Sims's rhododendron</name>
    <dbReference type="NCBI Taxonomy" id="118357"/>
    <lineage>
        <taxon>Eukaryota</taxon>
        <taxon>Viridiplantae</taxon>
        <taxon>Streptophyta</taxon>
        <taxon>Embryophyta</taxon>
        <taxon>Tracheophyta</taxon>
        <taxon>Spermatophyta</taxon>
        <taxon>Magnoliopsida</taxon>
        <taxon>eudicotyledons</taxon>
        <taxon>Gunneridae</taxon>
        <taxon>Pentapetalae</taxon>
        <taxon>asterids</taxon>
        <taxon>Ericales</taxon>
        <taxon>Ericaceae</taxon>
        <taxon>Ericoideae</taxon>
        <taxon>Rhodoreae</taxon>
        <taxon>Rhododendron</taxon>
    </lineage>
</organism>
<feature type="repeat" description="ARM" evidence="2">
    <location>
        <begin position="373"/>
        <end position="415"/>
    </location>
</feature>
<dbReference type="OrthoDB" id="1679425at2759"/>
<evidence type="ECO:0000259" key="3">
    <source>
        <dbReference type="PROSITE" id="PS50181"/>
    </source>
</evidence>
<keyword evidence="5" id="KW-1185">Reference proteome</keyword>
<evidence type="ECO:0000313" key="4">
    <source>
        <dbReference type="EMBL" id="KAF7138950.1"/>
    </source>
</evidence>
<gene>
    <name evidence="4" type="ORF">RHSIM_Rhsim07G0034900</name>
</gene>
<dbReference type="InterPro" id="IPR000225">
    <property type="entry name" value="Armadillo"/>
</dbReference>
<dbReference type="SUPFAM" id="SSF48371">
    <property type="entry name" value="ARM repeat"/>
    <property type="match status" value="1"/>
</dbReference>
<evidence type="ECO:0000256" key="1">
    <source>
        <dbReference type="ARBA" id="ARBA00022737"/>
    </source>
</evidence>
<dbReference type="InterPro" id="IPR011989">
    <property type="entry name" value="ARM-like"/>
</dbReference>
<dbReference type="AlphaFoldDB" id="A0A834LJM8"/>
<dbReference type="InterPro" id="IPR032675">
    <property type="entry name" value="LRR_dom_sf"/>
</dbReference>
<feature type="domain" description="F-box" evidence="3">
    <location>
        <begin position="25"/>
        <end position="71"/>
    </location>
</feature>
<dbReference type="SMART" id="SM00256">
    <property type="entry name" value="FBOX"/>
    <property type="match status" value="1"/>
</dbReference>
<keyword evidence="1" id="KW-0677">Repeat</keyword>
<dbReference type="Pfam" id="PF12937">
    <property type="entry name" value="F-box-like"/>
    <property type="match status" value="1"/>
</dbReference>
<comment type="caution">
    <text evidence="4">The sequence shown here is derived from an EMBL/GenBank/DDBJ whole genome shotgun (WGS) entry which is preliminary data.</text>
</comment>
<feature type="repeat" description="ARM" evidence="2">
    <location>
        <begin position="332"/>
        <end position="374"/>
    </location>
</feature>
<dbReference type="Gene3D" id="1.25.10.10">
    <property type="entry name" value="Leucine-rich Repeat Variant"/>
    <property type="match status" value="2"/>
</dbReference>
<dbReference type="InterPro" id="IPR001810">
    <property type="entry name" value="F-box_dom"/>
</dbReference>
<dbReference type="SUPFAM" id="SSF81383">
    <property type="entry name" value="F-box domain"/>
    <property type="match status" value="1"/>
</dbReference>
<dbReference type="InterPro" id="IPR036047">
    <property type="entry name" value="F-box-like_dom_sf"/>
</dbReference>
<sequence>MGNDKGVLPSYPETEEGLSLDHQGLADWTRLPNDTVIHLFSTLNYRDRANLASTCRIWRNLGMSPCLWQSLDLRAHKCEASTTSSLASRCENLKKLRFCADESAAAIINLKARGLCEISGDHSGDISDTTLTVIAARHEALEIVQPGPFYNWISRNAIKAIAICCPNLRKLRRSGIRDVDGDAINALAKHCMNLIEIGFVDCRNVDEVALGNVVTLRFLSVAGTRRMNWASLKVLCALHCPALEEGDRGTTNYYPRGKLVIALFTDIFKELASLLGDVTKKESNVFSDWRNMKNKDKNLEEIMTWVEWILSYSLLWIADVSIEDLDDFWLRQGVALALSLMQSSQEDVQERATMAITNLSVNVDAAKAVVEEGGIKILSNLARSMSRSVAEEAAGELWNLSVTEEHKEVIAKAGRAKALVDLILRWCTSGDRVLEHAAGALANIAADDKLSMVVAEVGGLRALVMLAQNCKLVGVQEQVAHALANLVACVDGNSVKVGQEAGSLEALVELTYSHHESVR</sequence>
<evidence type="ECO:0000256" key="2">
    <source>
        <dbReference type="PROSITE-ProRule" id="PRU00259"/>
    </source>
</evidence>
<feature type="repeat" description="ARM" evidence="2">
    <location>
        <begin position="414"/>
        <end position="459"/>
    </location>
</feature>
<dbReference type="EMBL" id="WJXA01000007">
    <property type="protein sequence ID" value="KAF7138950.1"/>
    <property type="molecule type" value="Genomic_DNA"/>
</dbReference>
<dbReference type="Proteomes" id="UP000626092">
    <property type="component" value="Unassembled WGS sequence"/>
</dbReference>
<dbReference type="InterPro" id="IPR016024">
    <property type="entry name" value="ARM-type_fold"/>
</dbReference>
<name>A0A834LJM8_RHOSS</name>
<dbReference type="Pfam" id="PF00514">
    <property type="entry name" value="Arm"/>
    <property type="match status" value="1"/>
</dbReference>
<dbReference type="SUPFAM" id="SSF52047">
    <property type="entry name" value="RNI-like"/>
    <property type="match status" value="1"/>
</dbReference>